<keyword evidence="2" id="KW-0521">NADP</keyword>
<dbReference type="GO" id="GO:0015940">
    <property type="term" value="P:pantothenate biosynthetic process"/>
    <property type="evidence" value="ECO:0007669"/>
    <property type="project" value="InterPro"/>
</dbReference>
<gene>
    <name evidence="7" type="ORF">QBC35DRAFT_514096</name>
</gene>
<dbReference type="Pfam" id="PF02558">
    <property type="entry name" value="ApbA"/>
    <property type="match status" value="1"/>
</dbReference>
<evidence type="ECO:0000256" key="3">
    <source>
        <dbReference type="ARBA" id="ARBA00023002"/>
    </source>
</evidence>
<dbReference type="Gene3D" id="1.10.1040.10">
    <property type="entry name" value="N-(1-d-carboxylethyl)-l-norvaline Dehydrogenase, domain 2"/>
    <property type="match status" value="1"/>
</dbReference>
<dbReference type="FunFam" id="1.10.1040.10:FF:000017">
    <property type="entry name" value="2-dehydropantoate 2-reductase"/>
    <property type="match status" value="1"/>
</dbReference>
<dbReference type="InterPro" id="IPR013752">
    <property type="entry name" value="KPA_reductase"/>
</dbReference>
<dbReference type="InterPro" id="IPR051402">
    <property type="entry name" value="KPR-Related"/>
</dbReference>
<name>A0AAN6X0L7_9PEZI</name>
<dbReference type="InterPro" id="IPR013328">
    <property type="entry name" value="6PGD_dom2"/>
</dbReference>
<keyword evidence="3" id="KW-0560">Oxidoreductase</keyword>
<feature type="region of interest" description="Disordered" evidence="4">
    <location>
        <begin position="177"/>
        <end position="217"/>
    </location>
</feature>
<feature type="domain" description="Ketopantoate reductase C-terminal" evidence="6">
    <location>
        <begin position="253"/>
        <end position="376"/>
    </location>
</feature>
<dbReference type="PROSITE" id="PS51257">
    <property type="entry name" value="PROKAR_LIPOPROTEIN"/>
    <property type="match status" value="1"/>
</dbReference>
<dbReference type="AlphaFoldDB" id="A0AAN6X0L7"/>
<dbReference type="Gene3D" id="3.40.50.720">
    <property type="entry name" value="NAD(P)-binding Rossmann-like Domain"/>
    <property type="match status" value="1"/>
</dbReference>
<feature type="compositionally biased region" description="Low complexity" evidence="4">
    <location>
        <begin position="177"/>
        <end position="210"/>
    </location>
</feature>
<evidence type="ECO:0000256" key="2">
    <source>
        <dbReference type="ARBA" id="ARBA00022857"/>
    </source>
</evidence>
<dbReference type="Proteomes" id="UP001302126">
    <property type="component" value="Unassembled WGS sequence"/>
</dbReference>
<keyword evidence="8" id="KW-1185">Reference proteome</keyword>
<comment type="caution">
    <text evidence="7">The sequence shown here is derived from an EMBL/GenBank/DDBJ whole genome shotgun (WGS) entry which is preliminary data.</text>
</comment>
<reference evidence="7" key="2">
    <citation type="submission" date="2023-05" db="EMBL/GenBank/DDBJ databases">
        <authorList>
            <consortium name="Lawrence Berkeley National Laboratory"/>
            <person name="Steindorff A."/>
            <person name="Hensen N."/>
            <person name="Bonometti L."/>
            <person name="Westerberg I."/>
            <person name="Brannstrom I.O."/>
            <person name="Guillou S."/>
            <person name="Cros-Aarteil S."/>
            <person name="Calhoun S."/>
            <person name="Haridas S."/>
            <person name="Kuo A."/>
            <person name="Mondo S."/>
            <person name="Pangilinan J."/>
            <person name="Riley R."/>
            <person name="Labutti K."/>
            <person name="Andreopoulos B."/>
            <person name="Lipzen A."/>
            <person name="Chen C."/>
            <person name="Yanf M."/>
            <person name="Daum C."/>
            <person name="Ng V."/>
            <person name="Clum A."/>
            <person name="Ohm R."/>
            <person name="Martin F."/>
            <person name="Silar P."/>
            <person name="Natvig D."/>
            <person name="Lalanne C."/>
            <person name="Gautier V."/>
            <person name="Ament-Velasquez S.L."/>
            <person name="Kruys A."/>
            <person name="Hutchinson M.I."/>
            <person name="Powell A.J."/>
            <person name="Barry K."/>
            <person name="Miller A.N."/>
            <person name="Grigoriev I.V."/>
            <person name="Debuchy R."/>
            <person name="Gladieux P."/>
            <person name="Thoren M.H."/>
            <person name="Johannesson H."/>
        </authorList>
    </citation>
    <scope>NUCLEOTIDE SEQUENCE</scope>
    <source>
        <strain evidence="7">PSN309</strain>
    </source>
</reference>
<dbReference type="EMBL" id="MU864376">
    <property type="protein sequence ID" value="KAK4189357.1"/>
    <property type="molecule type" value="Genomic_DNA"/>
</dbReference>
<proteinExistence type="inferred from homology"/>
<evidence type="ECO:0000256" key="1">
    <source>
        <dbReference type="ARBA" id="ARBA00007870"/>
    </source>
</evidence>
<evidence type="ECO:0000313" key="7">
    <source>
        <dbReference type="EMBL" id="KAK4189357.1"/>
    </source>
</evidence>
<comment type="similarity">
    <text evidence="1">Belongs to the ketopantoate reductase family.</text>
</comment>
<evidence type="ECO:0000313" key="8">
    <source>
        <dbReference type="Proteomes" id="UP001302126"/>
    </source>
</evidence>
<protein>
    <submittedName>
        <fullName evidence="7">2-dehydropantoate 2-reductase</fullName>
    </submittedName>
</protein>
<dbReference type="PANTHER" id="PTHR21708">
    <property type="entry name" value="PROBABLE 2-DEHYDROPANTOATE 2-REDUCTASE"/>
    <property type="match status" value="1"/>
</dbReference>
<dbReference type="GO" id="GO:0005737">
    <property type="term" value="C:cytoplasm"/>
    <property type="evidence" value="ECO:0007669"/>
    <property type="project" value="TreeGrafter"/>
</dbReference>
<evidence type="ECO:0000259" key="6">
    <source>
        <dbReference type="Pfam" id="PF08546"/>
    </source>
</evidence>
<dbReference type="InterPro" id="IPR013332">
    <property type="entry name" value="KPR_N"/>
</dbReference>
<accession>A0AAN6X0L7</accession>
<organism evidence="7 8">
    <name type="scientific">Podospora australis</name>
    <dbReference type="NCBI Taxonomy" id="1536484"/>
    <lineage>
        <taxon>Eukaryota</taxon>
        <taxon>Fungi</taxon>
        <taxon>Dikarya</taxon>
        <taxon>Ascomycota</taxon>
        <taxon>Pezizomycotina</taxon>
        <taxon>Sordariomycetes</taxon>
        <taxon>Sordariomycetidae</taxon>
        <taxon>Sordariales</taxon>
        <taxon>Podosporaceae</taxon>
        <taxon>Podospora</taxon>
    </lineage>
</organism>
<feature type="domain" description="Ketopantoate reductase N-terminal" evidence="5">
    <location>
        <begin position="20"/>
        <end position="174"/>
    </location>
</feature>
<reference evidence="7" key="1">
    <citation type="journal article" date="2023" name="Mol. Phylogenet. Evol.">
        <title>Genome-scale phylogeny and comparative genomics of the fungal order Sordariales.</title>
        <authorList>
            <person name="Hensen N."/>
            <person name="Bonometti L."/>
            <person name="Westerberg I."/>
            <person name="Brannstrom I.O."/>
            <person name="Guillou S."/>
            <person name="Cros-Aarteil S."/>
            <person name="Calhoun S."/>
            <person name="Haridas S."/>
            <person name="Kuo A."/>
            <person name="Mondo S."/>
            <person name="Pangilinan J."/>
            <person name="Riley R."/>
            <person name="LaButti K."/>
            <person name="Andreopoulos B."/>
            <person name="Lipzen A."/>
            <person name="Chen C."/>
            <person name="Yan M."/>
            <person name="Daum C."/>
            <person name="Ng V."/>
            <person name="Clum A."/>
            <person name="Steindorff A."/>
            <person name="Ohm R.A."/>
            <person name="Martin F."/>
            <person name="Silar P."/>
            <person name="Natvig D.O."/>
            <person name="Lalanne C."/>
            <person name="Gautier V."/>
            <person name="Ament-Velasquez S.L."/>
            <person name="Kruys A."/>
            <person name="Hutchinson M.I."/>
            <person name="Powell A.J."/>
            <person name="Barry K."/>
            <person name="Miller A.N."/>
            <person name="Grigoriev I.V."/>
            <person name="Debuchy R."/>
            <person name="Gladieux P."/>
            <person name="Hiltunen Thoren M."/>
            <person name="Johannesson H."/>
        </authorList>
    </citation>
    <scope>NUCLEOTIDE SEQUENCE</scope>
    <source>
        <strain evidence="7">PSN309</strain>
    </source>
</reference>
<dbReference type="NCBIfam" id="TIGR00745">
    <property type="entry name" value="apbA_panE"/>
    <property type="match status" value="1"/>
</dbReference>
<dbReference type="FunFam" id="3.40.50.720:FF:000609">
    <property type="entry name" value="2-dehydropantoate 2-reductase"/>
    <property type="match status" value="1"/>
</dbReference>
<evidence type="ECO:0000259" key="5">
    <source>
        <dbReference type="Pfam" id="PF02558"/>
    </source>
</evidence>
<evidence type="ECO:0000256" key="4">
    <source>
        <dbReference type="SAM" id="MobiDB-lite"/>
    </source>
</evidence>
<dbReference type="SUPFAM" id="SSF48179">
    <property type="entry name" value="6-phosphogluconate dehydrogenase C-terminal domain-like"/>
    <property type="match status" value="1"/>
</dbReference>
<dbReference type="PANTHER" id="PTHR21708:SF26">
    <property type="entry name" value="2-DEHYDROPANTOATE 2-REDUCTASE"/>
    <property type="match status" value="1"/>
</dbReference>
<dbReference type="SUPFAM" id="SSF51735">
    <property type="entry name" value="NAD(P)-binding Rossmann-fold domains"/>
    <property type="match status" value="1"/>
</dbReference>
<dbReference type="InterPro" id="IPR008927">
    <property type="entry name" value="6-PGluconate_DH-like_C_sf"/>
</dbReference>
<dbReference type="GO" id="GO:0008677">
    <property type="term" value="F:2-dehydropantoate 2-reductase activity"/>
    <property type="evidence" value="ECO:0007669"/>
    <property type="project" value="InterPro"/>
</dbReference>
<dbReference type="InterPro" id="IPR003710">
    <property type="entry name" value="ApbA"/>
</dbReference>
<dbReference type="Pfam" id="PF08546">
    <property type="entry name" value="ApbA_C"/>
    <property type="match status" value="1"/>
</dbReference>
<sequence>MGGLHRAPKTGVDPVRPVNIVFVGAGAVGCFYASRLHHPLNNINVSLIARSNYQALATSGVKLETHTFGNYTFTPSHVFASVSSAASASIKWDYIIVTTKALPDRSDDSALISPLVNPGSAIVLIQNGVGVEEPYRKRFPQNPIVSAVTVISAEQISLGTIRQNRWTRIHLGPYTDSADSGSDISTGDGTTGALLPSGATPTAATSTAADPDSDNETSALTIKGTEAAENLADYWTRLGQIKDVELSDEIGLQTVRWHKLCINAAFNPSSVLSGGKGNAEMVRDPELRAHLGAIMREIWEAVPRILGRGFPQELAGPEKILKSTERNVGSKPSMLLDWEAGRPMELEVILGNPVRIARRRGVELPRMQSLYALLRSAQEVRGGKKDKGKL</sequence>
<dbReference type="InterPro" id="IPR036291">
    <property type="entry name" value="NAD(P)-bd_dom_sf"/>
</dbReference>